<dbReference type="Proteomes" id="UP000824976">
    <property type="component" value="Chromosome"/>
</dbReference>
<reference evidence="3 5" key="2">
    <citation type="submission" date="2019-06" db="EMBL/GenBank/DDBJ databases">
        <title>Complete genome of Dickeya zeae PL65.</title>
        <authorList>
            <person name="Boluk G."/>
            <person name="Arif M."/>
        </authorList>
    </citation>
    <scope>NUCLEOTIDE SEQUENCE [LARGE SCALE GENOMIC DNA]</scope>
    <source>
        <strain evidence="3 5">PL65</strain>
    </source>
</reference>
<dbReference type="EMBL" id="CP040817">
    <property type="protein sequence ID" value="QYM94363.1"/>
    <property type="molecule type" value="Genomic_DNA"/>
</dbReference>
<dbReference type="Pfam" id="PF01402">
    <property type="entry name" value="RHH_1"/>
    <property type="match status" value="1"/>
</dbReference>
<dbReference type="AlphaFoldDB" id="A0AAE6Z4R0"/>
<dbReference type="EMBL" id="CP033622">
    <property type="protein sequence ID" value="QIZ53305.1"/>
    <property type="molecule type" value="Genomic_DNA"/>
</dbReference>
<gene>
    <name evidence="2" type="ORF">DWG24_18620</name>
    <name evidence="3" type="ORF">FGI21_11705</name>
</gene>
<proteinExistence type="predicted"/>
<dbReference type="CDD" id="cd21631">
    <property type="entry name" value="RHH_CopG_NikR-like"/>
    <property type="match status" value="1"/>
</dbReference>
<keyword evidence="5" id="KW-1185">Reference proteome</keyword>
<dbReference type="Gene3D" id="1.10.1220.10">
    <property type="entry name" value="Met repressor-like"/>
    <property type="match status" value="1"/>
</dbReference>
<dbReference type="Proteomes" id="UP000500801">
    <property type="component" value="Chromosome"/>
</dbReference>
<evidence type="ECO:0000313" key="2">
    <source>
        <dbReference type="EMBL" id="QIZ53305.1"/>
    </source>
</evidence>
<organism evidence="2 4">
    <name type="scientific">Dickeya zeae</name>
    <dbReference type="NCBI Taxonomy" id="204042"/>
    <lineage>
        <taxon>Bacteria</taxon>
        <taxon>Pseudomonadati</taxon>
        <taxon>Pseudomonadota</taxon>
        <taxon>Gammaproteobacteria</taxon>
        <taxon>Enterobacterales</taxon>
        <taxon>Pectobacteriaceae</taxon>
        <taxon>Dickeya</taxon>
    </lineage>
</organism>
<dbReference type="SUPFAM" id="SSF47598">
    <property type="entry name" value="Ribbon-helix-helix"/>
    <property type="match status" value="1"/>
</dbReference>
<reference evidence="2 4" key="1">
    <citation type="submission" date="2018-11" db="EMBL/GenBank/DDBJ databases">
        <title>Complete genome sequence of Dickeya zeae strain CE1 infecting Canna edulis Ker-Gawl. in China.</title>
        <authorList>
            <person name="Zhang J."/>
            <person name="Lin B."/>
            <person name="Shen H."/>
            <person name="Jiang S."/>
            <person name="Pu X."/>
            <person name="Sun D."/>
        </authorList>
    </citation>
    <scope>NUCLEOTIDE SEQUENCE [LARGE SCALE GENOMIC DNA]</scope>
    <source>
        <strain evidence="2 4">CE1</strain>
    </source>
</reference>
<evidence type="ECO:0000313" key="5">
    <source>
        <dbReference type="Proteomes" id="UP000824976"/>
    </source>
</evidence>
<dbReference type="InterPro" id="IPR002145">
    <property type="entry name" value="CopG"/>
</dbReference>
<evidence type="ECO:0000259" key="1">
    <source>
        <dbReference type="Pfam" id="PF01402"/>
    </source>
</evidence>
<dbReference type="GO" id="GO:0043565">
    <property type="term" value="F:sequence-specific DNA binding"/>
    <property type="evidence" value="ECO:0007669"/>
    <property type="project" value="UniProtKB-ARBA"/>
</dbReference>
<sequence>MKSTRTTVSLTAEQLQLLQEIADINGLSVSWLIRQAVSNFLAQHFDKKFEPLRVTRKESE</sequence>
<dbReference type="RefSeq" id="WP_024104395.1">
    <property type="nucleotide sequence ID" value="NZ_CP060263.1"/>
</dbReference>
<dbReference type="GO" id="GO:0006355">
    <property type="term" value="P:regulation of DNA-templated transcription"/>
    <property type="evidence" value="ECO:0007669"/>
    <property type="project" value="InterPro"/>
</dbReference>
<evidence type="ECO:0000313" key="3">
    <source>
        <dbReference type="EMBL" id="QYM94363.1"/>
    </source>
</evidence>
<dbReference type="InterPro" id="IPR013321">
    <property type="entry name" value="Arc_rbn_hlx_hlx"/>
</dbReference>
<feature type="domain" description="Ribbon-helix-helix protein CopG" evidence="1">
    <location>
        <begin position="5"/>
        <end position="43"/>
    </location>
</feature>
<dbReference type="InterPro" id="IPR010985">
    <property type="entry name" value="Ribbon_hlx_hlx"/>
</dbReference>
<evidence type="ECO:0000313" key="4">
    <source>
        <dbReference type="Proteomes" id="UP000500801"/>
    </source>
</evidence>
<accession>A0AAE6Z4R0</accession>
<protein>
    <submittedName>
        <fullName evidence="2">CopG family transcriptional regulator</fullName>
    </submittedName>
</protein>
<name>A0AAE6Z4R0_9GAMM</name>